<protein>
    <submittedName>
        <fullName evidence="2">Uncharacterized protein</fullName>
    </submittedName>
</protein>
<proteinExistence type="predicted"/>
<gene>
    <name evidence="2" type="ORF">F0L68_07825</name>
</gene>
<reference evidence="2 3" key="2">
    <citation type="submission" date="2019-09" db="EMBL/GenBank/DDBJ databases">
        <authorList>
            <person name="Jin C."/>
        </authorList>
    </citation>
    <scope>NUCLEOTIDE SEQUENCE [LARGE SCALE GENOMIC DNA]</scope>
    <source>
        <strain evidence="2 3">AN110305</strain>
    </source>
</reference>
<dbReference type="OrthoDB" id="5181866at2"/>
<dbReference type="EMBL" id="VUOB01000011">
    <property type="protein sequence ID" value="KAA2264319.1"/>
    <property type="molecule type" value="Genomic_DNA"/>
</dbReference>
<evidence type="ECO:0000313" key="3">
    <source>
        <dbReference type="Proteomes" id="UP000323454"/>
    </source>
</evidence>
<feature type="compositionally biased region" description="Low complexity" evidence="1">
    <location>
        <begin position="44"/>
        <end position="63"/>
    </location>
</feature>
<feature type="region of interest" description="Disordered" evidence="1">
    <location>
        <begin position="41"/>
        <end position="66"/>
    </location>
</feature>
<dbReference type="RefSeq" id="WP_149848802.1">
    <property type="nucleotide sequence ID" value="NZ_VUOB01000011.1"/>
</dbReference>
<dbReference type="Proteomes" id="UP000323454">
    <property type="component" value="Unassembled WGS sequence"/>
</dbReference>
<name>A0A5B2XN21_9PSEU</name>
<sequence length="199" mass="21927">MSPAQASRASARWLWPVVALVVATSVAGGLLAREYYHRPQDQTPRPVAVQPSVQQSVPRSEQPGDGAVKLSIDAAAHPDGEQVRAMLQRMFDAINSRQYAAWLAVVSARRSVPIAEEAWQSGYETTRDGTILVQRIETTGDSNLHVLLSFVSTQKPEKAPAEMPLPCLRWRVVYPMVFERGVLKFDPGVESKVPSYEGC</sequence>
<keyword evidence="3" id="KW-1185">Reference proteome</keyword>
<comment type="caution">
    <text evidence="2">The sequence shown here is derived from an EMBL/GenBank/DDBJ whole genome shotgun (WGS) entry which is preliminary data.</text>
</comment>
<organism evidence="2 3">
    <name type="scientific">Solihabitans fulvus</name>
    <dbReference type="NCBI Taxonomy" id="1892852"/>
    <lineage>
        <taxon>Bacteria</taxon>
        <taxon>Bacillati</taxon>
        <taxon>Actinomycetota</taxon>
        <taxon>Actinomycetes</taxon>
        <taxon>Pseudonocardiales</taxon>
        <taxon>Pseudonocardiaceae</taxon>
        <taxon>Solihabitans</taxon>
    </lineage>
</organism>
<dbReference type="AlphaFoldDB" id="A0A5B2XN21"/>
<evidence type="ECO:0000313" key="2">
    <source>
        <dbReference type="EMBL" id="KAA2264319.1"/>
    </source>
</evidence>
<accession>A0A5B2XN21</accession>
<reference evidence="2 3" key="1">
    <citation type="submission" date="2019-09" db="EMBL/GenBank/DDBJ databases">
        <title>Goodfellowia gen. nov., a new genus of the Pseudonocardineae related to Actinoalloteichus, containing Goodfellowia coeruleoviolacea gen. nov., comb. nov. gen. nov., comb. nov.</title>
        <authorList>
            <person name="Labeda D."/>
        </authorList>
    </citation>
    <scope>NUCLEOTIDE SEQUENCE [LARGE SCALE GENOMIC DNA]</scope>
    <source>
        <strain evidence="2 3">AN110305</strain>
    </source>
</reference>
<evidence type="ECO:0000256" key="1">
    <source>
        <dbReference type="SAM" id="MobiDB-lite"/>
    </source>
</evidence>